<keyword evidence="2" id="KW-1185">Reference proteome</keyword>
<dbReference type="Proteomes" id="UP000515908">
    <property type="component" value="Chromosome 10"/>
</dbReference>
<accession>A0A7G2CFC4</accession>
<dbReference type="VEuPathDB" id="TriTrypDB:ADEAN_000552100"/>
<dbReference type="EMBL" id="LR877154">
    <property type="protein sequence ID" value="CAD2218035.1"/>
    <property type="molecule type" value="Genomic_DNA"/>
</dbReference>
<gene>
    <name evidence="1" type="ORF">ADEAN_000552100</name>
</gene>
<protein>
    <submittedName>
        <fullName evidence="1">Uncharacterized protein</fullName>
    </submittedName>
</protein>
<evidence type="ECO:0000313" key="1">
    <source>
        <dbReference type="EMBL" id="CAD2218035.1"/>
    </source>
</evidence>
<reference evidence="1 2" key="1">
    <citation type="submission" date="2020-08" db="EMBL/GenBank/DDBJ databases">
        <authorList>
            <person name="Newling K."/>
            <person name="Davey J."/>
            <person name="Forrester S."/>
        </authorList>
    </citation>
    <scope>NUCLEOTIDE SEQUENCE [LARGE SCALE GENOMIC DNA]</scope>
    <source>
        <strain evidence="2">Crithidia deanei Carvalho (ATCC PRA-265)</strain>
    </source>
</reference>
<proteinExistence type="predicted"/>
<dbReference type="SUPFAM" id="SSF52047">
    <property type="entry name" value="RNI-like"/>
    <property type="match status" value="1"/>
</dbReference>
<sequence length="2901" mass="322869">MTSRQASSSDALPGEERLSPSKAVEFYIEECKKDKGSPLNTFVKQLSAGSVVFNFSNSYLGGEGIKAVMRTLARVNFQVLFIANCEIDSDGVRVLADCFLFHPTLEKMDLRGNPVDVAGGRALLSLVTQTKSIQEVLLDPTVPKYRSIMQQCEKNKGLDEYVFSCMICKNVSLPFAKGPGNVQYQSVEHQLLSIVFSDYCRVMEDRMGIVEAELLLRLILLCYDYQNGCLSLCSPSCCEKLVAQFYLCINAVVKSCWYHLETFERPTLPILKHFAHNAIAEFSHRDLSEEDYVATVVPEASVLEGNCTICGTHGTIMRDGYKLLFRQLYNDVVVGKVSLSASSLKRVAENFLSYLTCVSCSLACVVHLVRFSLYGYGGVQRCFSTEEPLLSSLPVDLSASPVDSFCVCQREMTDRSSHHDAELCCALTVASAMEDIEGIPIDPYMLFALARKLNDQEEKTIGVPLRSVCQAVCLVGCLSVDESPLKKPSRPDYVSWERWSSQGETEALLHKAFSRRRQGVYIVDGSKQNAFKSVCTALWTFRAQKRCVLATVEFSLSWLALTDGVVPEELNPTTGFNTCIKVTGMTHMGEQVYLILESTFGTQAGNRGVFYMNKEMFNKRLCGVPYMFVDAAVYKNLSSVQPKKYYKSLISSPVESALQMVDRLDVVTLTSILQSSSVPKKLIHHVLALLQSDRNRSQLAFILGEMLTKDTVRRLNAHVIQHSPEGSLQKSNRGDLGNVVWRPLPIADGTESTASPLEDQHPLISLLDVYSNASTATVRDRETKRQGIFGASLKELGFQRWSILHACDAEQNMQRGEICILVGDHCCDYNTSKGVVVTPLRRIAEHPRLAKFPFPHGVSTLFHHPLRPREVYLFSDAYWCLWDAHRSRPLAGPFSVAQHSQFRKLPPRFHRSVHSAVPVPRTALVLFFLEQDCVLFDLDLGKCVGDVMKLSECIQMRSVPACFADVFKTPPVATLWSTLDWSAVMVISENGGVVSTSFVEGERGVISKLTQTSLSRLPGVLLNGCVQALPHLLHYYEESCLVGVTALCSFERFSEEQYLLKYSTTSKRGAASGEDTTIEEDNDAPQFHISTSLQTLKPVNCLFKVQYTQEEEQHTLTEETVCKGDNKANHHIEFDCGVHGEEAFGAVCVVLIRQNPHIHAPANVEVQSSVDGFSYERQATLTAMEKGCYLFLHGLWSAVHPVRYWRVAFADAVPAHLGVLRLVFYRTAWSLPVRTYCPLRHWRSETGHCTVSIEAPQVFLDANALLRPNLSPVFAAGASPSDSLSLCSLYMEEHHTVLFVSSLSFVEIALDSKVVTEVGSVKEYPLFHGAAPEWFLNLRCLFYLRMEEETLLVLFLKDGSFVCWSAQKQQRVDPAECLQTLERTIAVECRHVYTIHNLSAACGALRIVYKPFYSDTVLSVDYCTKSTLFSNKCEFSQMCPPPKESFPQAITSVIHFYINDGHQYMINQSLVTTSEGLFPPRRDQVVHCVLSALDVPFGEQKSTPVSVTVDLGSHYTRSLIVGVTLACVAPPKKAQVWTVESSHDGCTWTEMANHTQDSAESSSSWVPAMQPQRYYRLLLQPSLEECVLYTSLTFLHFPTTTDVPLAPRQIGLSPSSKVRLHPASSSSLVSFSNNGSEASKLFLDFGSMVHVSGVELSADLAAGTKCLLSVAGSVSGDEWTTIVNDAAVVISETKEFCYSWLRTVSCRFWSCTVQPIAQAADYTVQFSIQRFLSLDGPVLRHGPQNLSALLLGDQTYAVALLASVPSFLLVQWSPVLFSTEGAFRGITLHMAPIAHPIDLELECSMEGQNWKRCHTNCHLGRGATIAHVLLEENTGYYAHWRIRVGANAFMSVQLHKVDLLTSAPGLYRRLFSSKTQKSWQLTMERPTRVVQMKATLPPNSVYLLESLSSDQMTWITHATLVNSSGERPSKVSKYLTPSETDQSTQWMLRYVGKFIRPSTESSSSGTTEDAATASDVRWYGFSAEDYGPCTTSTTPKDVKCVGFHSEGERGGKVRCVFSTQGKERSSRSLTWTLNHIASYHCLHFALVVEHTSGKPCTVSSQVEVSNNGIDFTPVTARAAHRVTGEQSILLHWEETHLASSWRLSLYAAPSQSFRVIFQGFRPLSPVTIPLFNAIETVKYNASTWATYGAMVFNNDSAFRLKCREDYQTVSQKGALHAPEEWSRTEILASEVLKRKKRYQKFVASLVKEETGEGGITDIHKVLDVLDAVRKSAKHFKCDHFKGVVDLVGEMSMKMIDVKFQQKTHWFYPSMEVHGTTEAFSEKQTVPAIFMVYWSLSFELQRNTECIKEMGEISPHIAAPLLILWFSLPNFKTSFPILSALFENHVRVFGNDVGMVVASDEVTFTPEFPLPGFPSQREEVKLYPGVNFIFTSTLSACGTHLFKGMEALFGRDVLESSLVFVFTTASLSSTSFTVRFSLNGDFAKFYNVQALHIQTVEFEISCDYPPPAIDSARAKSTVSSSVTSILTSRSNKRKTRGADGALSSPVAVESPMRESAQVSLRMVGKGRLTVSDDGAVDVVLLGSLDGDTWSLCGSVGEPNDLLQKTLCLGKTMFTWQYNDQTRVPTDLSFDSLVHFADEDAFSTISYRHAPEEPHVNEESTHITHLGVPFSALQDFLHFICRVIGLPLSRKERLPSLPLRLKANFVMDRSKGLQGTGDCVFFGKSSQRMTVTCNGDHMEVQASFHRVVMGEVELTSFGSQCVTLRLLVDLASSDVGFLLSGYVDEVSGLRHIPFTVEYGKGGVIAHGYCDYGNVVLKSDDTNLRWPNARVTLDVHTVEQLLQHKLKDSPLVAQLLRRGVPFSLCLHTLEVTACNLHSLPVYTKGIFFGVFFEVALLFSSNDMDVKDTLAQRLSFGIIEMCEEALWSAYSNLVGCRTQEWFDAE</sequence>
<dbReference type="InterPro" id="IPR036375">
    <property type="entry name" value="Hemopexin-like_dom_sf"/>
</dbReference>
<dbReference type="Gene3D" id="3.80.10.10">
    <property type="entry name" value="Ribonuclease Inhibitor"/>
    <property type="match status" value="1"/>
</dbReference>
<name>A0A7G2CFC4_9TRYP</name>
<organism evidence="1 2">
    <name type="scientific">Angomonas deanei</name>
    <dbReference type="NCBI Taxonomy" id="59799"/>
    <lineage>
        <taxon>Eukaryota</taxon>
        <taxon>Discoba</taxon>
        <taxon>Euglenozoa</taxon>
        <taxon>Kinetoplastea</taxon>
        <taxon>Metakinetoplastina</taxon>
        <taxon>Trypanosomatida</taxon>
        <taxon>Trypanosomatidae</taxon>
        <taxon>Strigomonadinae</taxon>
        <taxon>Angomonas</taxon>
    </lineage>
</organism>
<dbReference type="InterPro" id="IPR032675">
    <property type="entry name" value="LRR_dom_sf"/>
</dbReference>
<evidence type="ECO:0000313" key="2">
    <source>
        <dbReference type="Proteomes" id="UP000515908"/>
    </source>
</evidence>
<dbReference type="Gene3D" id="2.110.10.10">
    <property type="entry name" value="Hemopexin-like domain"/>
    <property type="match status" value="1"/>
</dbReference>